<keyword evidence="8" id="KW-1185">Reference proteome</keyword>
<evidence type="ECO:0000256" key="4">
    <source>
        <dbReference type="RuleBase" id="RU361153"/>
    </source>
</evidence>
<keyword evidence="2 4" id="KW-0378">Hydrolase</keyword>
<feature type="domain" description="Glycoside hydrolase family 5" evidence="5">
    <location>
        <begin position="83"/>
        <end position="393"/>
    </location>
</feature>
<dbReference type="Pfam" id="PF00150">
    <property type="entry name" value="Cellulase"/>
    <property type="match status" value="1"/>
</dbReference>
<protein>
    <recommendedName>
        <fullName evidence="9">Glycoside hydrolase family 5 domain-containing protein</fullName>
    </recommendedName>
</protein>
<dbReference type="GO" id="GO:0004553">
    <property type="term" value="F:hydrolase activity, hydrolyzing O-glycosyl compounds"/>
    <property type="evidence" value="ECO:0007669"/>
    <property type="project" value="InterPro"/>
</dbReference>
<evidence type="ECO:0000259" key="6">
    <source>
        <dbReference type="Pfam" id="PF18564"/>
    </source>
</evidence>
<dbReference type="InterPro" id="IPR052066">
    <property type="entry name" value="Glycosphingolipid_Hydrolases"/>
</dbReference>
<dbReference type="eggNOG" id="ENOG502RS4Q">
    <property type="taxonomic scope" value="Eukaryota"/>
</dbReference>
<dbReference type="GO" id="GO:0000272">
    <property type="term" value="P:polysaccharide catabolic process"/>
    <property type="evidence" value="ECO:0007669"/>
    <property type="project" value="InterPro"/>
</dbReference>
<dbReference type="RefSeq" id="XP_016608471.1">
    <property type="nucleotide sequence ID" value="XM_016752984.1"/>
</dbReference>
<dbReference type="AlphaFoldDB" id="A0A0L0HH82"/>
<evidence type="ECO:0000259" key="5">
    <source>
        <dbReference type="Pfam" id="PF00150"/>
    </source>
</evidence>
<reference evidence="7 8" key="1">
    <citation type="submission" date="2009-08" db="EMBL/GenBank/DDBJ databases">
        <title>The Genome Sequence of Spizellomyces punctatus strain DAOM BR117.</title>
        <authorList>
            <consortium name="The Broad Institute Genome Sequencing Platform"/>
            <person name="Russ C."/>
            <person name="Cuomo C."/>
            <person name="Shea T."/>
            <person name="Young S.K."/>
            <person name="Zeng Q."/>
            <person name="Koehrsen M."/>
            <person name="Haas B."/>
            <person name="Borodovsky M."/>
            <person name="Guigo R."/>
            <person name="Alvarado L."/>
            <person name="Berlin A."/>
            <person name="Bochicchio J."/>
            <person name="Borenstein D."/>
            <person name="Chapman S."/>
            <person name="Chen Z."/>
            <person name="Engels R."/>
            <person name="Freedman E."/>
            <person name="Gellesch M."/>
            <person name="Goldberg J."/>
            <person name="Griggs A."/>
            <person name="Gujja S."/>
            <person name="Heiman D."/>
            <person name="Hepburn T."/>
            <person name="Howarth C."/>
            <person name="Jen D."/>
            <person name="Larson L."/>
            <person name="Lewis B."/>
            <person name="Mehta T."/>
            <person name="Park D."/>
            <person name="Pearson M."/>
            <person name="Roberts A."/>
            <person name="Saif S."/>
            <person name="Shenoy N."/>
            <person name="Sisk P."/>
            <person name="Stolte C."/>
            <person name="Sykes S."/>
            <person name="Thomson T."/>
            <person name="Walk T."/>
            <person name="White J."/>
            <person name="Yandava C."/>
            <person name="Burger G."/>
            <person name="Gray M.W."/>
            <person name="Holland P.W.H."/>
            <person name="King N."/>
            <person name="Lang F.B.F."/>
            <person name="Roger A.J."/>
            <person name="Ruiz-Trillo I."/>
            <person name="Lander E."/>
            <person name="Nusbaum C."/>
        </authorList>
    </citation>
    <scope>NUCLEOTIDE SEQUENCE [LARGE SCALE GENOMIC DNA]</scope>
    <source>
        <strain evidence="7 8">DAOM BR117</strain>
    </source>
</reference>
<evidence type="ECO:0000256" key="1">
    <source>
        <dbReference type="ARBA" id="ARBA00005641"/>
    </source>
</evidence>
<dbReference type="PANTHER" id="PTHR31308">
    <property type="match status" value="1"/>
</dbReference>
<evidence type="ECO:0000313" key="8">
    <source>
        <dbReference type="Proteomes" id="UP000053201"/>
    </source>
</evidence>
<dbReference type="GO" id="GO:0016042">
    <property type="term" value="P:lipid catabolic process"/>
    <property type="evidence" value="ECO:0007669"/>
    <property type="project" value="UniProtKB-ARBA"/>
</dbReference>
<dbReference type="PANTHER" id="PTHR31308:SF3">
    <property type="entry name" value="ENDOGLYCOCERAMIDASE"/>
    <property type="match status" value="1"/>
</dbReference>
<gene>
    <name evidence="7" type="ORF">SPPG_04751</name>
</gene>
<dbReference type="Proteomes" id="UP000053201">
    <property type="component" value="Unassembled WGS sequence"/>
</dbReference>
<proteinExistence type="inferred from homology"/>
<dbReference type="STRING" id="645134.A0A0L0HH82"/>
<dbReference type="Gene3D" id="2.60.40.1180">
    <property type="entry name" value="Golgi alpha-mannosidase II"/>
    <property type="match status" value="1"/>
</dbReference>
<accession>A0A0L0HH82</accession>
<dbReference type="OrthoDB" id="1887033at2759"/>
<evidence type="ECO:0000256" key="3">
    <source>
        <dbReference type="ARBA" id="ARBA00023295"/>
    </source>
</evidence>
<feature type="domain" description="Glycoside hydrolase family 5 C-terminal" evidence="6">
    <location>
        <begin position="424"/>
        <end position="511"/>
    </location>
</feature>
<dbReference type="VEuPathDB" id="FungiDB:SPPG_04751"/>
<name>A0A0L0HH82_SPIPD</name>
<dbReference type="InterPro" id="IPR001547">
    <property type="entry name" value="Glyco_hydro_5"/>
</dbReference>
<dbReference type="Pfam" id="PF18564">
    <property type="entry name" value="Glyco_hydro_5_C"/>
    <property type="match status" value="1"/>
</dbReference>
<dbReference type="Gene3D" id="3.20.20.80">
    <property type="entry name" value="Glycosidases"/>
    <property type="match status" value="1"/>
</dbReference>
<comment type="similarity">
    <text evidence="1 4">Belongs to the glycosyl hydrolase 5 (cellulase A) family.</text>
</comment>
<dbReference type="RefSeq" id="XP_016608470.1">
    <property type="nucleotide sequence ID" value="XM_016752983.1"/>
</dbReference>
<dbReference type="EMBL" id="KQ257456">
    <property type="protein sequence ID" value="KND00431.1"/>
    <property type="molecule type" value="Genomic_DNA"/>
</dbReference>
<evidence type="ECO:0000256" key="2">
    <source>
        <dbReference type="ARBA" id="ARBA00022801"/>
    </source>
</evidence>
<evidence type="ECO:0008006" key="9">
    <source>
        <dbReference type="Google" id="ProtNLM"/>
    </source>
</evidence>
<organism evidence="7 8">
    <name type="scientific">Spizellomyces punctatus (strain DAOM BR117)</name>
    <dbReference type="NCBI Taxonomy" id="645134"/>
    <lineage>
        <taxon>Eukaryota</taxon>
        <taxon>Fungi</taxon>
        <taxon>Fungi incertae sedis</taxon>
        <taxon>Chytridiomycota</taxon>
        <taxon>Chytridiomycota incertae sedis</taxon>
        <taxon>Chytridiomycetes</taxon>
        <taxon>Spizellomycetales</taxon>
        <taxon>Spizellomycetaceae</taxon>
        <taxon>Spizellomyces</taxon>
    </lineage>
</organism>
<evidence type="ECO:0000313" key="7">
    <source>
        <dbReference type="EMBL" id="KND00432.1"/>
    </source>
</evidence>
<dbReference type="InterPro" id="IPR017853">
    <property type="entry name" value="GH"/>
</dbReference>
<dbReference type="GeneID" id="27688182"/>
<sequence>MFTSLNRILRIFPERSAALSAWNWPRGMHTKIARVKKVDTRTHQLLDEHGRTRFFRGVNVVFKRPPWHPVLDRFDAVTSFAEEDARLLSSLNINSIRLGVHWAGVEPTRGEYSSTYIAAIRQIVQTCARYGIYVLLEFHQDVLAPQFRGHGVPDWFVNEDWLSGWKKWLRFPVPNRFIPARRDADGMPLEDDCKGLTWYLLYFTYAVADAFGRLYNNHDGLLDAFAGYWQHVVEEFKTEANILGYEIMNEPWPGNHWKNPLLLLPGYASGTTLHTMHTHVAQGIRRADPNAIIYFEGATWDVTTKAPCVPGGIEYADRSVLSYHFYRPPQRTDIDTYMKRRKADAVKLGGCGLFMTEWEMWYGNGSDKRFQEMWDTVTAADRHHQNWMGWAYKSFAQGKGSTDGSLFDDETGNRRRQFEELWSRTFPTAVSGNVITMKFERDTGRFELAFEFKASVKEPTEIGISAEIWYPQGYRVEITPVGVALWHGDARTIVLDIDRSTANGTQINVVIERQ</sequence>
<dbReference type="OMA" id="WSLSYTS"/>
<dbReference type="GO" id="GO:1901136">
    <property type="term" value="P:carbohydrate derivative catabolic process"/>
    <property type="evidence" value="ECO:0007669"/>
    <property type="project" value="UniProtKB-ARBA"/>
</dbReference>
<dbReference type="InterPro" id="IPR041036">
    <property type="entry name" value="GH5_C"/>
</dbReference>
<dbReference type="InterPro" id="IPR013780">
    <property type="entry name" value="Glyco_hydro_b"/>
</dbReference>
<keyword evidence="3 4" id="KW-0326">Glycosidase</keyword>
<dbReference type="SUPFAM" id="SSF51445">
    <property type="entry name" value="(Trans)glycosidases"/>
    <property type="match status" value="1"/>
</dbReference>
<dbReference type="EMBL" id="KQ257456">
    <property type="protein sequence ID" value="KND00432.1"/>
    <property type="molecule type" value="Genomic_DNA"/>
</dbReference>